<sequence>MNFDVDAMSNVYRAEMGNIREYTYPDVNLGDDTDTHFSYPTNEVAFKTNASPEDYKDGIDFNDDLDDVLNQDESDSDRNSAGTLHDSVRCVNGLSYQQEVLECNKHQSNTMQKYNIEDTLVPVEDEGEDFKLTLQPTARSCMQQQTSSSGSVDRSIQYYLHTRGDKLDDQRKRGLELRIGYDDKLHAQTVEKLDITISLTKILHSEIEVL</sequence>
<proteinExistence type="predicted"/>
<comment type="caution">
    <text evidence="1">The sequence shown here is derived from an EMBL/GenBank/DDBJ whole genome shotgun (WGS) entry which is preliminary data.</text>
</comment>
<gene>
    <name evidence="1" type="ORF">MRB53_009393</name>
</gene>
<dbReference type="Proteomes" id="UP001234297">
    <property type="component" value="Chromosome 3"/>
</dbReference>
<dbReference type="EMBL" id="CM056811">
    <property type="protein sequence ID" value="KAJ8635126.1"/>
    <property type="molecule type" value="Genomic_DNA"/>
</dbReference>
<accession>A0ACC2LNS0</accession>
<organism evidence="1 2">
    <name type="scientific">Persea americana</name>
    <name type="common">Avocado</name>
    <dbReference type="NCBI Taxonomy" id="3435"/>
    <lineage>
        <taxon>Eukaryota</taxon>
        <taxon>Viridiplantae</taxon>
        <taxon>Streptophyta</taxon>
        <taxon>Embryophyta</taxon>
        <taxon>Tracheophyta</taxon>
        <taxon>Spermatophyta</taxon>
        <taxon>Magnoliopsida</taxon>
        <taxon>Magnoliidae</taxon>
        <taxon>Laurales</taxon>
        <taxon>Lauraceae</taxon>
        <taxon>Persea</taxon>
    </lineage>
</organism>
<evidence type="ECO:0000313" key="1">
    <source>
        <dbReference type="EMBL" id="KAJ8635126.1"/>
    </source>
</evidence>
<name>A0ACC2LNS0_PERAE</name>
<protein>
    <submittedName>
        <fullName evidence="1">Uncharacterized protein</fullName>
    </submittedName>
</protein>
<evidence type="ECO:0000313" key="2">
    <source>
        <dbReference type="Proteomes" id="UP001234297"/>
    </source>
</evidence>
<reference evidence="1 2" key="1">
    <citation type="journal article" date="2022" name="Hortic Res">
        <title>A haplotype resolved chromosomal level avocado genome allows analysis of novel avocado genes.</title>
        <authorList>
            <person name="Nath O."/>
            <person name="Fletcher S.J."/>
            <person name="Hayward A."/>
            <person name="Shaw L.M."/>
            <person name="Masouleh A.K."/>
            <person name="Furtado A."/>
            <person name="Henry R.J."/>
            <person name="Mitter N."/>
        </authorList>
    </citation>
    <scope>NUCLEOTIDE SEQUENCE [LARGE SCALE GENOMIC DNA]</scope>
    <source>
        <strain evidence="2">cv. Hass</strain>
    </source>
</reference>
<keyword evidence="2" id="KW-1185">Reference proteome</keyword>